<dbReference type="OrthoDB" id="9784565at2"/>
<evidence type="ECO:0000313" key="12">
    <source>
        <dbReference type="Proteomes" id="UP000256650"/>
    </source>
</evidence>
<dbReference type="Gene3D" id="2.30.30.60">
    <property type="match status" value="1"/>
</dbReference>
<dbReference type="EMBL" id="NXLS01000002">
    <property type="protein sequence ID" value="RDU63906.1"/>
    <property type="molecule type" value="Genomic_DNA"/>
</dbReference>
<reference evidence="11 12" key="1">
    <citation type="submission" date="2018-04" db="EMBL/GenBank/DDBJ databases">
        <title>Novel Campyloabacter and Helicobacter Species and Strains.</title>
        <authorList>
            <person name="Mannion A.J."/>
            <person name="Shen Z."/>
            <person name="Fox J.G."/>
        </authorList>
    </citation>
    <scope>NUCLEOTIDE SEQUENCE [LARGE SCALE GENOMIC DNA]</scope>
    <source>
        <strain evidence="11 12">MIT 99-5101</strain>
    </source>
</reference>
<evidence type="ECO:0000256" key="4">
    <source>
        <dbReference type="ARBA" id="ARBA00022692"/>
    </source>
</evidence>
<dbReference type="RefSeq" id="WP_115551230.1">
    <property type="nucleotide sequence ID" value="NZ_CAOOIB010000005.1"/>
</dbReference>
<protein>
    <submittedName>
        <fullName evidence="11">Mechanosensitive ion channel protein MscS</fullName>
    </submittedName>
</protein>
<feature type="transmembrane region" description="Helical" evidence="7">
    <location>
        <begin position="15"/>
        <end position="36"/>
    </location>
</feature>
<keyword evidence="5 7" id="KW-1133">Transmembrane helix</keyword>
<dbReference type="PANTHER" id="PTHR30221">
    <property type="entry name" value="SMALL-CONDUCTANCE MECHANOSENSITIVE CHANNEL"/>
    <property type="match status" value="1"/>
</dbReference>
<comment type="caution">
    <text evidence="11">The sequence shown here is derived from an EMBL/GenBank/DDBJ whole genome shotgun (WGS) entry which is preliminary data.</text>
</comment>
<evidence type="ECO:0000256" key="3">
    <source>
        <dbReference type="ARBA" id="ARBA00022475"/>
    </source>
</evidence>
<dbReference type="SUPFAM" id="SSF50182">
    <property type="entry name" value="Sm-like ribonucleoproteins"/>
    <property type="match status" value="1"/>
</dbReference>
<dbReference type="InterPro" id="IPR011014">
    <property type="entry name" value="MscS_channel_TM-2"/>
</dbReference>
<evidence type="ECO:0000259" key="10">
    <source>
        <dbReference type="Pfam" id="PF21088"/>
    </source>
</evidence>
<evidence type="ECO:0000256" key="5">
    <source>
        <dbReference type="ARBA" id="ARBA00022989"/>
    </source>
</evidence>
<dbReference type="GO" id="GO:0005886">
    <property type="term" value="C:plasma membrane"/>
    <property type="evidence" value="ECO:0007669"/>
    <property type="project" value="UniProtKB-SubCell"/>
</dbReference>
<sequence length="277" mass="30492">MEAKLFLVYERFENWFFGFLPNFISALFILVIGYYLSRILSKYISKAVIKATKDETLGEFLKNVVFVAVLILTFITALSNLGVKTTSIIAVLGTAGLAIALSLKDSLSNLASGILLVVLRHFNKGDTISVGSITGKVDSINLFQTKLTTPDNQVVVLPNSSIVSAPIINVNANATRRMDLIFGVGYASDLQKAKQILEEILEQEEIVLKEPAPVIGVNALNASSVDLIVRFWVRSENYFTANIAMQQKVKLRFDAEGIEIPYNKLDINLNQSMGTNP</sequence>
<name>A0A3D8IG59_9HELI</name>
<dbReference type="PANTHER" id="PTHR30221:SF1">
    <property type="entry name" value="SMALL-CONDUCTANCE MECHANOSENSITIVE CHANNEL"/>
    <property type="match status" value="1"/>
</dbReference>
<dbReference type="Pfam" id="PF05552">
    <property type="entry name" value="MS_channel_1st_1"/>
    <property type="match status" value="1"/>
</dbReference>
<organism evidence="11 12">
    <name type="scientific">Helicobacter ganmani</name>
    <dbReference type="NCBI Taxonomy" id="60246"/>
    <lineage>
        <taxon>Bacteria</taxon>
        <taxon>Pseudomonadati</taxon>
        <taxon>Campylobacterota</taxon>
        <taxon>Epsilonproteobacteria</taxon>
        <taxon>Campylobacterales</taxon>
        <taxon>Helicobacteraceae</taxon>
        <taxon>Helicobacter</taxon>
    </lineage>
</organism>
<dbReference type="SUPFAM" id="SSF82861">
    <property type="entry name" value="Mechanosensitive channel protein MscS (YggB), transmembrane region"/>
    <property type="match status" value="1"/>
</dbReference>
<feature type="domain" description="Mechanosensitive ion channel transmembrane helices 2/3" evidence="10">
    <location>
        <begin position="63"/>
        <end position="101"/>
    </location>
</feature>
<evidence type="ECO:0000256" key="6">
    <source>
        <dbReference type="ARBA" id="ARBA00023136"/>
    </source>
</evidence>
<keyword evidence="12" id="KW-1185">Reference proteome</keyword>
<dbReference type="Pfam" id="PF00924">
    <property type="entry name" value="MS_channel_2nd"/>
    <property type="match status" value="1"/>
</dbReference>
<comment type="similarity">
    <text evidence="2">Belongs to the MscS (TC 1.A.23) family.</text>
</comment>
<dbReference type="Pfam" id="PF21088">
    <property type="entry name" value="MS_channel_1st"/>
    <property type="match status" value="1"/>
</dbReference>
<dbReference type="InterPro" id="IPR006685">
    <property type="entry name" value="MscS_channel_2nd"/>
</dbReference>
<dbReference type="InterPro" id="IPR023408">
    <property type="entry name" value="MscS_beta-dom_sf"/>
</dbReference>
<gene>
    <name evidence="11" type="ORF">CQA43_03565</name>
</gene>
<dbReference type="InterPro" id="IPR049142">
    <property type="entry name" value="MS_channel_1st"/>
</dbReference>
<feature type="transmembrane region" description="Helical" evidence="7">
    <location>
        <begin position="60"/>
        <end position="79"/>
    </location>
</feature>
<proteinExistence type="inferred from homology"/>
<dbReference type="Proteomes" id="UP000256650">
    <property type="component" value="Unassembled WGS sequence"/>
</dbReference>
<comment type="subcellular location">
    <subcellularLocation>
        <location evidence="1">Cell membrane</location>
        <topology evidence="1">Multi-pass membrane protein</topology>
    </subcellularLocation>
</comment>
<accession>A0A3D8IG59</accession>
<dbReference type="InterPro" id="IPR049278">
    <property type="entry name" value="MS_channel_C"/>
</dbReference>
<dbReference type="Pfam" id="PF21082">
    <property type="entry name" value="MS_channel_3rd"/>
    <property type="match status" value="1"/>
</dbReference>
<evidence type="ECO:0000256" key="7">
    <source>
        <dbReference type="SAM" id="Phobius"/>
    </source>
</evidence>
<dbReference type="InterPro" id="IPR011066">
    <property type="entry name" value="MscS_channel_C_sf"/>
</dbReference>
<dbReference type="SUPFAM" id="SSF82689">
    <property type="entry name" value="Mechanosensitive channel protein MscS (YggB), C-terminal domain"/>
    <property type="match status" value="1"/>
</dbReference>
<feature type="domain" description="Mechanosensitive ion channel MscS" evidence="8">
    <location>
        <begin position="105"/>
        <end position="171"/>
    </location>
</feature>
<evidence type="ECO:0000313" key="11">
    <source>
        <dbReference type="EMBL" id="RDU63906.1"/>
    </source>
</evidence>
<dbReference type="InterPro" id="IPR008910">
    <property type="entry name" value="MSC_TM_helix"/>
</dbReference>
<evidence type="ECO:0000256" key="1">
    <source>
        <dbReference type="ARBA" id="ARBA00004651"/>
    </source>
</evidence>
<dbReference type="InterPro" id="IPR045275">
    <property type="entry name" value="MscS_archaea/bacteria_type"/>
</dbReference>
<evidence type="ECO:0000259" key="9">
    <source>
        <dbReference type="Pfam" id="PF21082"/>
    </source>
</evidence>
<dbReference type="GO" id="GO:0008381">
    <property type="term" value="F:mechanosensitive monoatomic ion channel activity"/>
    <property type="evidence" value="ECO:0007669"/>
    <property type="project" value="InterPro"/>
</dbReference>
<dbReference type="GeneID" id="82535360"/>
<dbReference type="Gene3D" id="1.10.287.1260">
    <property type="match status" value="1"/>
</dbReference>
<feature type="domain" description="Mechanosensitive ion channel MscS C-terminal" evidence="9">
    <location>
        <begin position="180"/>
        <end position="260"/>
    </location>
</feature>
<keyword evidence="6 7" id="KW-0472">Membrane</keyword>
<dbReference type="InterPro" id="IPR010920">
    <property type="entry name" value="LSM_dom_sf"/>
</dbReference>
<keyword evidence="4 7" id="KW-0812">Transmembrane</keyword>
<keyword evidence="3" id="KW-1003">Cell membrane</keyword>
<evidence type="ECO:0000259" key="8">
    <source>
        <dbReference type="Pfam" id="PF00924"/>
    </source>
</evidence>
<evidence type="ECO:0000256" key="2">
    <source>
        <dbReference type="ARBA" id="ARBA00008017"/>
    </source>
</evidence>
<dbReference type="Gene3D" id="3.30.70.100">
    <property type="match status" value="1"/>
</dbReference>
<dbReference type="AlphaFoldDB" id="A0A3D8IG59"/>